<evidence type="ECO:0000256" key="1">
    <source>
        <dbReference type="ARBA" id="ARBA00004651"/>
    </source>
</evidence>
<accession>A0ABW6CYK7</accession>
<evidence type="ECO:0000313" key="10">
    <source>
        <dbReference type="Proteomes" id="UP001598114"/>
    </source>
</evidence>
<evidence type="ECO:0000256" key="5">
    <source>
        <dbReference type="ARBA" id="ARBA00022989"/>
    </source>
</evidence>
<dbReference type="RefSeq" id="WP_377976467.1">
    <property type="nucleotide sequence ID" value="NZ_JBBKYA010000003.1"/>
</dbReference>
<keyword evidence="5 7" id="KW-1133">Transmembrane helix</keyword>
<dbReference type="InterPro" id="IPR003838">
    <property type="entry name" value="ABC3_permease_C"/>
</dbReference>
<feature type="transmembrane region" description="Helical" evidence="7">
    <location>
        <begin position="323"/>
        <end position="349"/>
    </location>
</feature>
<dbReference type="EMBL" id="JBBKYA010000003">
    <property type="protein sequence ID" value="MFD3276028.1"/>
    <property type="molecule type" value="Genomic_DNA"/>
</dbReference>
<keyword evidence="10" id="KW-1185">Reference proteome</keyword>
<feature type="transmembrane region" description="Helical" evidence="7">
    <location>
        <begin position="20"/>
        <end position="46"/>
    </location>
</feature>
<dbReference type="PANTHER" id="PTHR30489:SF0">
    <property type="entry name" value="LIPOPROTEIN-RELEASING SYSTEM TRANSMEMBRANE PROTEIN LOLE"/>
    <property type="match status" value="1"/>
</dbReference>
<evidence type="ECO:0000313" key="9">
    <source>
        <dbReference type="EMBL" id="MFD3276028.1"/>
    </source>
</evidence>
<sequence length="407" mass="45931">MNLSLFIAKRYFFSKSKASFISLISRISMISVGIEVMALILILSVFNGLEDFQKGLFKTFDPDLRILSAEQQRVQLNASQLASIRAIPGIAFINPVLEDQGLIRFDQKQLVVRFKGVDSLFLAANRLKKQVVEGEYFLGDSTQAFAFVGIGVFLNMGMSFENTVEPIQAWYPDHNRLRRFSLNENTIRSQTFFPSAVLEVEQNFDNQTVIVPLTWMEALVGSEGMRSAYEIVLKDDVKDTQVKEQISQILGRNYTVQTRDEQHALLLKAIKIEKLFVFLIMAFVMGIASFTLFYSLSLLVIEKRKDLRSLMAMGISPKQLLRSFLYLGLIISFSGAIVGMLLGFVLAWAQQQFGIVPLGIPNALIDAYPIQMHAMDFVWTAVAVIIITFIASIFPARKAVQMTFEIK</sequence>
<keyword evidence="4 7" id="KW-0812">Transmembrane</keyword>
<gene>
    <name evidence="9" type="ORF">SKC38_07305</name>
</gene>
<evidence type="ECO:0000256" key="4">
    <source>
        <dbReference type="ARBA" id="ARBA00022692"/>
    </source>
</evidence>
<comment type="caution">
    <text evidence="9">The sequence shown here is derived from an EMBL/GenBank/DDBJ whole genome shotgun (WGS) entry which is preliminary data.</text>
</comment>
<proteinExistence type="inferred from homology"/>
<feature type="transmembrane region" description="Helical" evidence="7">
    <location>
        <begin position="275"/>
        <end position="302"/>
    </location>
</feature>
<dbReference type="Proteomes" id="UP001598114">
    <property type="component" value="Unassembled WGS sequence"/>
</dbReference>
<feature type="transmembrane region" description="Helical" evidence="7">
    <location>
        <begin position="377"/>
        <end position="396"/>
    </location>
</feature>
<feature type="domain" description="ABC3 transporter permease C-terminal" evidence="8">
    <location>
        <begin position="279"/>
        <end position="402"/>
    </location>
</feature>
<evidence type="ECO:0000256" key="6">
    <source>
        <dbReference type="ARBA" id="ARBA00023136"/>
    </source>
</evidence>
<evidence type="ECO:0000259" key="8">
    <source>
        <dbReference type="Pfam" id="PF02687"/>
    </source>
</evidence>
<name>A0ABW6CYK7_9BACT</name>
<evidence type="ECO:0000256" key="7">
    <source>
        <dbReference type="SAM" id="Phobius"/>
    </source>
</evidence>
<keyword evidence="6 7" id="KW-0472">Membrane</keyword>
<protein>
    <submittedName>
        <fullName evidence="9">FtsX-like permease family protein</fullName>
    </submittedName>
</protein>
<evidence type="ECO:0000256" key="3">
    <source>
        <dbReference type="ARBA" id="ARBA00022475"/>
    </source>
</evidence>
<dbReference type="PANTHER" id="PTHR30489">
    <property type="entry name" value="LIPOPROTEIN-RELEASING SYSTEM TRANSMEMBRANE PROTEIN LOLE"/>
    <property type="match status" value="1"/>
</dbReference>
<keyword evidence="3" id="KW-1003">Cell membrane</keyword>
<reference evidence="9 10" key="1">
    <citation type="submission" date="2024-03" db="EMBL/GenBank/DDBJ databases">
        <title>Aquirufa genome sequencing.</title>
        <authorList>
            <person name="Pitt A."/>
            <person name="Hahn M.W."/>
        </authorList>
    </citation>
    <scope>NUCLEOTIDE SEQUENCE [LARGE SCALE GENOMIC DNA]</scope>
    <source>
        <strain evidence="9 10">PLAD-142S6K</strain>
    </source>
</reference>
<dbReference type="Pfam" id="PF02687">
    <property type="entry name" value="FtsX"/>
    <property type="match status" value="1"/>
</dbReference>
<evidence type="ECO:0000256" key="2">
    <source>
        <dbReference type="ARBA" id="ARBA00005236"/>
    </source>
</evidence>
<comment type="subcellular location">
    <subcellularLocation>
        <location evidence="1">Cell membrane</location>
        <topology evidence="1">Multi-pass membrane protein</topology>
    </subcellularLocation>
</comment>
<comment type="similarity">
    <text evidence="2">Belongs to the ABC-4 integral membrane protein family. LolC/E subfamily.</text>
</comment>
<dbReference type="InterPro" id="IPR051447">
    <property type="entry name" value="Lipoprotein-release_system"/>
</dbReference>
<organism evidence="9 10">
    <name type="scientific">Aquirufa echingensis</name>
    <dbReference type="NCBI Taxonomy" id="3096516"/>
    <lineage>
        <taxon>Bacteria</taxon>
        <taxon>Pseudomonadati</taxon>
        <taxon>Bacteroidota</taxon>
        <taxon>Cytophagia</taxon>
        <taxon>Cytophagales</taxon>
        <taxon>Flectobacillaceae</taxon>
        <taxon>Aquirufa</taxon>
    </lineage>
</organism>